<name>A0ABX9I3B0_9LACO</name>
<dbReference type="RefSeq" id="WP_115471294.1">
    <property type="nucleotide sequence ID" value="NZ_BJEC01000011.1"/>
</dbReference>
<reference evidence="3 4" key="1">
    <citation type="submission" date="2018-07" db="EMBL/GenBank/DDBJ databases">
        <title>Genome-based reclassification of Weissella jogaejeotgali as Weissella thailandensis.</title>
        <authorList>
            <person name="Chun J."/>
            <person name="Kim B.-Y."/>
            <person name="Kwak M.-J."/>
        </authorList>
    </citation>
    <scope>NUCLEOTIDE SEQUENCE [LARGE SCALE GENOMIC DNA]</scope>
    <source>
        <strain evidence="3 4">KCTC 3751</strain>
    </source>
</reference>
<evidence type="ECO:0000256" key="2">
    <source>
        <dbReference type="SAM" id="Phobius"/>
    </source>
</evidence>
<evidence type="ECO:0000313" key="3">
    <source>
        <dbReference type="EMBL" id="RDS59176.1"/>
    </source>
</evidence>
<dbReference type="EMBL" id="QRAY01000012">
    <property type="protein sequence ID" value="RDS59176.1"/>
    <property type="molecule type" value="Genomic_DNA"/>
</dbReference>
<gene>
    <name evidence="3" type="ORF">DWV05_07100</name>
</gene>
<organism evidence="3 4">
    <name type="scientific">Weissella thailandensis</name>
    <dbReference type="NCBI Taxonomy" id="89061"/>
    <lineage>
        <taxon>Bacteria</taxon>
        <taxon>Bacillati</taxon>
        <taxon>Bacillota</taxon>
        <taxon>Bacilli</taxon>
        <taxon>Lactobacillales</taxon>
        <taxon>Lactobacillaceae</taxon>
        <taxon>Weissella</taxon>
    </lineage>
</organism>
<keyword evidence="2" id="KW-0472">Membrane</keyword>
<evidence type="ECO:0000313" key="4">
    <source>
        <dbReference type="Proteomes" id="UP000254492"/>
    </source>
</evidence>
<dbReference type="Proteomes" id="UP000254492">
    <property type="component" value="Unassembled WGS sequence"/>
</dbReference>
<keyword evidence="2" id="KW-0812">Transmembrane</keyword>
<feature type="transmembrane region" description="Helical" evidence="2">
    <location>
        <begin position="21"/>
        <end position="41"/>
    </location>
</feature>
<evidence type="ECO:0008006" key="5">
    <source>
        <dbReference type="Google" id="ProtNLM"/>
    </source>
</evidence>
<feature type="region of interest" description="Disordered" evidence="1">
    <location>
        <begin position="47"/>
        <end position="114"/>
    </location>
</feature>
<feature type="compositionally biased region" description="Polar residues" evidence="1">
    <location>
        <begin position="54"/>
        <end position="64"/>
    </location>
</feature>
<proteinExistence type="predicted"/>
<protein>
    <recommendedName>
        <fullName evidence="5">DUF1510 domain-containing protein</fullName>
    </recommendedName>
</protein>
<keyword evidence="2" id="KW-1133">Transmembrane helix</keyword>
<accession>A0ABX9I3B0</accession>
<keyword evidence="4" id="KW-1185">Reference proteome</keyword>
<evidence type="ECO:0000256" key="1">
    <source>
        <dbReference type="SAM" id="MobiDB-lite"/>
    </source>
</evidence>
<comment type="caution">
    <text evidence="3">The sequence shown here is derived from an EMBL/GenBank/DDBJ whole genome shotgun (WGS) entry which is preliminary data.</text>
</comment>
<sequence length="114" mass="12762">MSSRQERAKEQQQHKRFKNRIIVIVVAILVIISSIFVFHQLNKQNKIDARESASPVQKHTVANNNHEESRSSSLGVASHGNEVEAGNEITSVQDVVTDESQEVNAYGHSVEENQ</sequence>